<feature type="non-terminal residue" evidence="4">
    <location>
        <position position="1"/>
    </location>
</feature>
<reference evidence="4" key="1">
    <citation type="submission" date="2023-10" db="EMBL/GenBank/DDBJ databases">
        <title>Genome assembly of Pristionchus species.</title>
        <authorList>
            <person name="Yoshida K."/>
            <person name="Sommer R.J."/>
        </authorList>
    </citation>
    <scope>NUCLEOTIDE SEQUENCE</scope>
    <source>
        <strain evidence="4">RS0144</strain>
    </source>
</reference>
<gene>
    <name evidence="4" type="ORF">PENTCL1PPCAC_10527</name>
</gene>
<evidence type="ECO:0000313" key="4">
    <source>
        <dbReference type="EMBL" id="GMS88352.1"/>
    </source>
</evidence>
<dbReference type="Proteomes" id="UP001432027">
    <property type="component" value="Unassembled WGS sequence"/>
</dbReference>
<sequence length="161" mass="18821">KDLLSSRIPFFRALFNSNMLECVKREINLSSQFCEFDFSTFENLVEYAYTGCLTISVSNVQDIMMGASYLQIASVMDECSEFMISRMRIDNVLSIFSFFELIVYHEYDAPLLNFIDTNLIPISFTDDFLDLPVDNLITFIQRDSLYVDNESQVFEIINRWI</sequence>
<proteinExistence type="predicted"/>
<keyword evidence="1" id="KW-0880">Kelch repeat</keyword>
<dbReference type="Gene3D" id="1.25.40.420">
    <property type="match status" value="1"/>
</dbReference>
<keyword evidence="2" id="KW-0677">Repeat</keyword>
<dbReference type="PROSITE" id="PS50097">
    <property type="entry name" value="BTB"/>
    <property type="match status" value="1"/>
</dbReference>
<feature type="domain" description="BTB" evidence="3">
    <location>
        <begin position="1"/>
        <end position="57"/>
    </location>
</feature>
<organism evidence="4 5">
    <name type="scientific">Pristionchus entomophagus</name>
    <dbReference type="NCBI Taxonomy" id="358040"/>
    <lineage>
        <taxon>Eukaryota</taxon>
        <taxon>Metazoa</taxon>
        <taxon>Ecdysozoa</taxon>
        <taxon>Nematoda</taxon>
        <taxon>Chromadorea</taxon>
        <taxon>Rhabditida</taxon>
        <taxon>Rhabditina</taxon>
        <taxon>Diplogasteromorpha</taxon>
        <taxon>Diplogasteroidea</taxon>
        <taxon>Neodiplogasteridae</taxon>
        <taxon>Pristionchus</taxon>
    </lineage>
</organism>
<name>A0AAV5T1C8_9BILA</name>
<keyword evidence="5" id="KW-1185">Reference proteome</keyword>
<dbReference type="InterPro" id="IPR011705">
    <property type="entry name" value="BACK"/>
</dbReference>
<dbReference type="Pfam" id="PF00651">
    <property type="entry name" value="BTB"/>
    <property type="match status" value="1"/>
</dbReference>
<dbReference type="SUPFAM" id="SSF54695">
    <property type="entry name" value="POZ domain"/>
    <property type="match status" value="1"/>
</dbReference>
<evidence type="ECO:0000256" key="2">
    <source>
        <dbReference type="ARBA" id="ARBA00022737"/>
    </source>
</evidence>
<dbReference type="Pfam" id="PF07707">
    <property type="entry name" value="BACK"/>
    <property type="match status" value="1"/>
</dbReference>
<dbReference type="SMART" id="SM00225">
    <property type="entry name" value="BTB"/>
    <property type="match status" value="1"/>
</dbReference>
<dbReference type="AlphaFoldDB" id="A0AAV5T1C8"/>
<protein>
    <recommendedName>
        <fullName evidence="3">BTB domain-containing protein</fullName>
    </recommendedName>
</protein>
<evidence type="ECO:0000259" key="3">
    <source>
        <dbReference type="PROSITE" id="PS50097"/>
    </source>
</evidence>
<dbReference type="InterPro" id="IPR011333">
    <property type="entry name" value="SKP1/BTB/POZ_sf"/>
</dbReference>
<evidence type="ECO:0000256" key="1">
    <source>
        <dbReference type="ARBA" id="ARBA00022441"/>
    </source>
</evidence>
<dbReference type="InterPro" id="IPR000210">
    <property type="entry name" value="BTB/POZ_dom"/>
</dbReference>
<comment type="caution">
    <text evidence="4">The sequence shown here is derived from an EMBL/GenBank/DDBJ whole genome shotgun (WGS) entry which is preliminary data.</text>
</comment>
<feature type="non-terminal residue" evidence="4">
    <location>
        <position position="161"/>
    </location>
</feature>
<accession>A0AAV5T1C8</accession>
<dbReference type="PANTHER" id="PTHR45632">
    <property type="entry name" value="LD33804P"/>
    <property type="match status" value="1"/>
</dbReference>
<dbReference type="PANTHER" id="PTHR45632:SF3">
    <property type="entry name" value="KELCH-LIKE PROTEIN 32"/>
    <property type="match status" value="1"/>
</dbReference>
<evidence type="ECO:0000313" key="5">
    <source>
        <dbReference type="Proteomes" id="UP001432027"/>
    </source>
</evidence>
<dbReference type="EMBL" id="BTSX01000003">
    <property type="protein sequence ID" value="GMS88352.1"/>
    <property type="molecule type" value="Genomic_DNA"/>
</dbReference>
<dbReference type="Gene3D" id="3.30.710.10">
    <property type="entry name" value="Potassium Channel Kv1.1, Chain A"/>
    <property type="match status" value="1"/>
</dbReference>